<evidence type="ECO:0000313" key="1">
    <source>
        <dbReference type="EMBL" id="KAF5831611.1"/>
    </source>
</evidence>
<organism evidence="1 2">
    <name type="scientific">Dunaliella salina</name>
    <name type="common">Green alga</name>
    <name type="synonym">Protococcus salinus</name>
    <dbReference type="NCBI Taxonomy" id="3046"/>
    <lineage>
        <taxon>Eukaryota</taxon>
        <taxon>Viridiplantae</taxon>
        <taxon>Chlorophyta</taxon>
        <taxon>core chlorophytes</taxon>
        <taxon>Chlorophyceae</taxon>
        <taxon>CS clade</taxon>
        <taxon>Chlamydomonadales</taxon>
        <taxon>Dunaliellaceae</taxon>
        <taxon>Dunaliella</taxon>
    </lineage>
</organism>
<accession>A0ABQ7GAH9</accession>
<name>A0ABQ7GAH9_DUNSA</name>
<evidence type="ECO:0000313" key="2">
    <source>
        <dbReference type="Proteomes" id="UP000815325"/>
    </source>
</evidence>
<dbReference type="Proteomes" id="UP000815325">
    <property type="component" value="Unassembled WGS sequence"/>
</dbReference>
<comment type="caution">
    <text evidence="1">The sequence shown here is derived from an EMBL/GenBank/DDBJ whole genome shotgun (WGS) entry which is preliminary data.</text>
</comment>
<keyword evidence="2" id="KW-1185">Reference proteome</keyword>
<proteinExistence type="predicted"/>
<gene>
    <name evidence="1" type="ORF">DUNSADRAFT_12802</name>
</gene>
<reference evidence="1" key="1">
    <citation type="submission" date="2017-08" db="EMBL/GenBank/DDBJ databases">
        <authorList>
            <person name="Polle J.E."/>
            <person name="Barry K."/>
            <person name="Cushman J."/>
            <person name="Schmutz J."/>
            <person name="Tran D."/>
            <person name="Hathwaick L.T."/>
            <person name="Yim W.C."/>
            <person name="Jenkins J."/>
            <person name="Mckie-Krisberg Z.M."/>
            <person name="Prochnik S."/>
            <person name="Lindquist E."/>
            <person name="Dockter R.B."/>
            <person name="Adam C."/>
            <person name="Molina H."/>
            <person name="Bunkerborg J."/>
            <person name="Jin E."/>
            <person name="Buchheim M."/>
            <person name="Magnuson J."/>
        </authorList>
    </citation>
    <scope>NUCLEOTIDE SEQUENCE</scope>
    <source>
        <strain evidence="1">CCAP 19/18</strain>
    </source>
</reference>
<dbReference type="EMBL" id="MU069934">
    <property type="protein sequence ID" value="KAF5831611.1"/>
    <property type="molecule type" value="Genomic_DNA"/>
</dbReference>
<sequence>MSGHGRRSVPLGRVQVSTMSHKDDLIAAGGFNGELVCHRLRGEGELLYAERITNSDNGITSSPPSLPLVQS</sequence>
<protein>
    <submittedName>
        <fullName evidence="1">Uncharacterized protein</fullName>
    </submittedName>
</protein>